<dbReference type="InterPro" id="IPR053710">
    <property type="entry name" value="Arylamine_NAT_domain_sf"/>
</dbReference>
<dbReference type="InterPro" id="IPR001447">
    <property type="entry name" value="Arylamine_N-AcTrfase"/>
</dbReference>
<gene>
    <name evidence="3" type="ORF">SAMN04488029_2422</name>
</gene>
<dbReference type="Proteomes" id="UP000192472">
    <property type="component" value="Unassembled WGS sequence"/>
</dbReference>
<evidence type="ECO:0000313" key="3">
    <source>
        <dbReference type="EMBL" id="SMD35261.1"/>
    </source>
</evidence>
<reference evidence="3 4" key="1">
    <citation type="submission" date="2017-04" db="EMBL/GenBank/DDBJ databases">
        <authorList>
            <person name="Afonso C.L."/>
            <person name="Miller P.J."/>
            <person name="Scott M.A."/>
            <person name="Spackman E."/>
            <person name="Goraichik I."/>
            <person name="Dimitrov K.M."/>
            <person name="Suarez D.L."/>
            <person name="Swayne D.E."/>
        </authorList>
    </citation>
    <scope>NUCLEOTIDE SEQUENCE [LARGE SCALE GENOMIC DNA]</scope>
    <source>
        <strain evidence="3 4">DSM 26133</strain>
    </source>
</reference>
<dbReference type="Gene3D" id="3.30.2140.20">
    <property type="match status" value="1"/>
</dbReference>
<proteinExistence type="inferred from homology"/>
<sequence>MAPFDALGNQSKLPKIDVHKYLKRIKCQRERVPNLRYLKTLHKAHQINIPFENLDIHMGNQIILDIKKIYNKIVLSRRGGFCYELNGLFYHLLSQLGFTCHLISAQIFNEGELGLPFEHAAILVYFEDQVYLVDVGFGDLFLEPKLLKPGAIQMDYTKYFRIDKNIDDEYIVYTSDNSFDYQPKYLFTTKERQYIEFIDMCQYHQTNEKSHFTKKKMITRATSNGRITLTDSKLITSVGGKKEEQNILNFDEFRVKLYEYFGVQFVRNN</sequence>
<dbReference type="PRINTS" id="PR01543">
    <property type="entry name" value="ANATRNSFRASE"/>
</dbReference>
<accession>A0A1W2GF91</accession>
<protein>
    <submittedName>
        <fullName evidence="3">N-hydroxyarylamine O-acetyltransferase</fullName>
    </submittedName>
</protein>
<organism evidence="3 4">
    <name type="scientific">Reichenbachiella faecimaris</name>
    <dbReference type="NCBI Taxonomy" id="692418"/>
    <lineage>
        <taxon>Bacteria</taxon>
        <taxon>Pseudomonadati</taxon>
        <taxon>Bacteroidota</taxon>
        <taxon>Cytophagia</taxon>
        <taxon>Cytophagales</taxon>
        <taxon>Reichenbachiellaceae</taxon>
        <taxon>Reichenbachiella</taxon>
    </lineage>
</organism>
<dbReference type="GO" id="GO:0016407">
    <property type="term" value="F:acetyltransferase activity"/>
    <property type="evidence" value="ECO:0007669"/>
    <property type="project" value="InterPro"/>
</dbReference>
<dbReference type="PANTHER" id="PTHR11786:SF0">
    <property type="entry name" value="ARYLAMINE N-ACETYLTRANSFERASE 4-RELATED"/>
    <property type="match status" value="1"/>
</dbReference>
<dbReference type="AlphaFoldDB" id="A0A1W2GF91"/>
<dbReference type="STRING" id="692418.SAMN04488029_2422"/>
<keyword evidence="3" id="KW-0808">Transferase</keyword>
<evidence type="ECO:0000256" key="1">
    <source>
        <dbReference type="ARBA" id="ARBA00006547"/>
    </source>
</evidence>
<dbReference type="Pfam" id="PF00797">
    <property type="entry name" value="Acetyltransf_2"/>
    <property type="match status" value="1"/>
</dbReference>
<keyword evidence="4" id="KW-1185">Reference proteome</keyword>
<evidence type="ECO:0000313" key="4">
    <source>
        <dbReference type="Proteomes" id="UP000192472"/>
    </source>
</evidence>
<dbReference type="SUPFAM" id="SSF54001">
    <property type="entry name" value="Cysteine proteinases"/>
    <property type="match status" value="1"/>
</dbReference>
<dbReference type="PANTHER" id="PTHR11786">
    <property type="entry name" value="N-HYDROXYARYLAMINE O-ACETYLTRANSFERASE"/>
    <property type="match status" value="1"/>
</dbReference>
<dbReference type="EMBL" id="FWYF01000002">
    <property type="protein sequence ID" value="SMD35261.1"/>
    <property type="molecule type" value="Genomic_DNA"/>
</dbReference>
<dbReference type="InterPro" id="IPR038765">
    <property type="entry name" value="Papain-like_cys_pep_sf"/>
</dbReference>
<evidence type="ECO:0000256" key="2">
    <source>
        <dbReference type="RuleBase" id="RU003452"/>
    </source>
</evidence>
<dbReference type="RefSeq" id="WP_084373067.1">
    <property type="nucleotide sequence ID" value="NZ_FWYF01000002.1"/>
</dbReference>
<dbReference type="OrthoDB" id="7181050at2"/>
<name>A0A1W2GF91_REIFA</name>
<comment type="similarity">
    <text evidence="1 2">Belongs to the arylamine N-acetyltransferase family.</text>
</comment>